<gene>
    <name evidence="9" type="ORF">UFOPK3614_00639</name>
</gene>
<keyword evidence="2" id="KW-1003">Cell membrane</keyword>
<dbReference type="AlphaFoldDB" id="A0A6J7HB37"/>
<evidence type="ECO:0000256" key="7">
    <source>
        <dbReference type="ARBA" id="ARBA00023306"/>
    </source>
</evidence>
<keyword evidence="3" id="KW-0132">Cell division</keyword>
<keyword evidence="6" id="KW-0472">Membrane</keyword>
<evidence type="ECO:0000256" key="2">
    <source>
        <dbReference type="ARBA" id="ARBA00022475"/>
    </source>
</evidence>
<comment type="subcellular location">
    <subcellularLocation>
        <location evidence="1">Membrane</location>
    </subcellularLocation>
</comment>
<feature type="domain" description="POTRA" evidence="8">
    <location>
        <begin position="27"/>
        <end position="97"/>
    </location>
</feature>
<name>A0A6J7HB37_9ZZZZ</name>
<evidence type="ECO:0000256" key="4">
    <source>
        <dbReference type="ARBA" id="ARBA00022692"/>
    </source>
</evidence>
<organism evidence="9">
    <name type="scientific">freshwater metagenome</name>
    <dbReference type="NCBI Taxonomy" id="449393"/>
    <lineage>
        <taxon>unclassified sequences</taxon>
        <taxon>metagenomes</taxon>
        <taxon>ecological metagenomes</taxon>
    </lineage>
</organism>
<protein>
    <submittedName>
        <fullName evidence="9">Unannotated protein</fullName>
    </submittedName>
</protein>
<evidence type="ECO:0000256" key="3">
    <source>
        <dbReference type="ARBA" id="ARBA00022618"/>
    </source>
</evidence>
<dbReference type="InterPro" id="IPR034746">
    <property type="entry name" value="POTRA"/>
</dbReference>
<dbReference type="GO" id="GO:0016020">
    <property type="term" value="C:membrane"/>
    <property type="evidence" value="ECO:0007669"/>
    <property type="project" value="UniProtKB-SubCell"/>
</dbReference>
<proteinExistence type="predicted"/>
<keyword evidence="5" id="KW-1133">Transmembrane helix</keyword>
<dbReference type="Pfam" id="PF03799">
    <property type="entry name" value="FtsQ_DivIB_C"/>
    <property type="match status" value="1"/>
</dbReference>
<evidence type="ECO:0000256" key="1">
    <source>
        <dbReference type="ARBA" id="ARBA00004370"/>
    </source>
</evidence>
<evidence type="ECO:0000313" key="9">
    <source>
        <dbReference type="EMBL" id="CAB4916882.1"/>
    </source>
</evidence>
<evidence type="ECO:0000259" key="8">
    <source>
        <dbReference type="PROSITE" id="PS51779"/>
    </source>
</evidence>
<dbReference type="GO" id="GO:0051301">
    <property type="term" value="P:cell division"/>
    <property type="evidence" value="ECO:0007669"/>
    <property type="project" value="UniProtKB-KW"/>
</dbReference>
<sequence length="218" mass="23706">MPRLVKIFIATALIGALAYLLGWSSVFTVKRVEYNGITDLLQISVVEKRVGDLTGTKLARIEPRQIVNSIKDISWVADADVSRNWLKSSVSISVQPRIPIGSFGSRYIDSTGVIFDAIGLKVDVPAVSAPNPAIGLAAVELFASLPLDFRQNVTSLTARSSGDFTMEIQEADRKLILRFGSADEIELKIKVFKALVALEENKNISTIDVSAPHAPIVK</sequence>
<keyword evidence="7" id="KW-0131">Cell cycle</keyword>
<evidence type="ECO:0000256" key="5">
    <source>
        <dbReference type="ARBA" id="ARBA00022989"/>
    </source>
</evidence>
<keyword evidence="4" id="KW-0812">Transmembrane</keyword>
<reference evidence="9" key="1">
    <citation type="submission" date="2020-05" db="EMBL/GenBank/DDBJ databases">
        <authorList>
            <person name="Chiriac C."/>
            <person name="Salcher M."/>
            <person name="Ghai R."/>
            <person name="Kavagutti S V."/>
        </authorList>
    </citation>
    <scope>NUCLEOTIDE SEQUENCE</scope>
</reference>
<dbReference type="EMBL" id="CAFBMS010000029">
    <property type="protein sequence ID" value="CAB4916882.1"/>
    <property type="molecule type" value="Genomic_DNA"/>
</dbReference>
<evidence type="ECO:0000256" key="6">
    <source>
        <dbReference type="ARBA" id="ARBA00023136"/>
    </source>
</evidence>
<dbReference type="PROSITE" id="PS51779">
    <property type="entry name" value="POTRA"/>
    <property type="match status" value="1"/>
</dbReference>
<accession>A0A6J7HB37</accession>
<dbReference type="InterPro" id="IPR005548">
    <property type="entry name" value="Cell_div_FtsQ/DivIB_C"/>
</dbReference>